<organism evidence="3">
    <name type="scientific">Thermus tengchongensis</name>
    <dbReference type="NCBI Taxonomy" id="1214928"/>
    <lineage>
        <taxon>Bacteria</taxon>
        <taxon>Thermotogati</taxon>
        <taxon>Deinococcota</taxon>
        <taxon>Deinococci</taxon>
        <taxon>Thermales</taxon>
        <taxon>Thermaceae</taxon>
        <taxon>Thermus</taxon>
    </lineage>
</organism>
<feature type="domain" description="PIN" evidence="1">
    <location>
        <begin position="1"/>
        <end position="115"/>
    </location>
</feature>
<name>A0A7V4AM92_9DEIN</name>
<dbReference type="InterPro" id="IPR002716">
    <property type="entry name" value="PIN_dom"/>
</dbReference>
<evidence type="ECO:0000313" key="3">
    <source>
        <dbReference type="EMBL" id="HGN85443.1"/>
    </source>
</evidence>
<proteinExistence type="predicted"/>
<dbReference type="PANTHER" id="PTHR34610:SF4">
    <property type="entry name" value="SLL8027 PROTEIN"/>
    <property type="match status" value="1"/>
</dbReference>
<reference evidence="3" key="1">
    <citation type="journal article" date="2020" name="mSystems">
        <title>Genome- and Community-Level Interaction Insights into Carbon Utilization and Element Cycling Functions of Hydrothermarchaeota in Hydrothermal Sediment.</title>
        <authorList>
            <person name="Zhou Z."/>
            <person name="Liu Y."/>
            <person name="Xu W."/>
            <person name="Pan J."/>
            <person name="Luo Z.H."/>
            <person name="Li M."/>
        </authorList>
    </citation>
    <scope>NUCLEOTIDE SEQUENCE [LARGE SCALE GENOMIC DNA]</scope>
    <source>
        <strain evidence="3">SpSt-611</strain>
        <strain evidence="2">SpSt-679</strain>
    </source>
</reference>
<dbReference type="SUPFAM" id="SSF88723">
    <property type="entry name" value="PIN domain-like"/>
    <property type="match status" value="1"/>
</dbReference>
<dbReference type="SMART" id="SM00670">
    <property type="entry name" value="PINc"/>
    <property type="match status" value="1"/>
</dbReference>
<dbReference type="AlphaFoldDB" id="A0A7V4AM92"/>
<evidence type="ECO:0000259" key="1">
    <source>
        <dbReference type="SMART" id="SM00670"/>
    </source>
</evidence>
<dbReference type="EMBL" id="DTCX01000336">
    <property type="protein sequence ID" value="HGL50145.1"/>
    <property type="molecule type" value="Genomic_DNA"/>
</dbReference>
<protein>
    <submittedName>
        <fullName evidence="3">Putative toxin-antitoxin system toxin component, PIN family</fullName>
    </submittedName>
</protein>
<evidence type="ECO:0000313" key="2">
    <source>
        <dbReference type="EMBL" id="HGL50145.1"/>
    </source>
</evidence>
<dbReference type="Pfam" id="PF13470">
    <property type="entry name" value="PIN_3"/>
    <property type="match status" value="1"/>
</dbReference>
<dbReference type="NCBIfam" id="TIGR00305">
    <property type="entry name" value="putative toxin-antitoxin system toxin component, PIN family"/>
    <property type="match status" value="1"/>
</dbReference>
<dbReference type="InterPro" id="IPR029060">
    <property type="entry name" value="PIN-like_dom_sf"/>
</dbReference>
<comment type="caution">
    <text evidence="3">The sequence shown here is derived from an EMBL/GenBank/DDBJ whole genome shotgun (WGS) entry which is preliminary data.</text>
</comment>
<dbReference type="EMBL" id="DTAB01000264">
    <property type="protein sequence ID" value="HGN85443.1"/>
    <property type="molecule type" value="Genomic_DNA"/>
</dbReference>
<sequence>MKVVLDTNVLIAALLTKGKAYRLVLHFGLEKEAFDILSSKEQVAELKRVLREKFPGVLSRAEVGTFINRFREAALMVKPQPGVKHSPDPDDNIILGIALAGEADYLVTGDKDDLLKLKKVAGTRIIGLSSFLKLLSPYKR</sequence>
<dbReference type="InterPro" id="IPR002850">
    <property type="entry name" value="PIN_toxin-like"/>
</dbReference>
<gene>
    <name evidence="3" type="ORF">ENT80_04645</name>
    <name evidence="2" type="ORF">ENU54_06070</name>
</gene>
<dbReference type="PANTHER" id="PTHR34610">
    <property type="entry name" value="SSL7007 PROTEIN"/>
    <property type="match status" value="1"/>
</dbReference>
<accession>A0A7V4AM92</accession>